<reference evidence="1" key="1">
    <citation type="submission" date="2014-09" db="EMBL/GenBank/DDBJ databases">
        <authorList>
            <person name="Magalhaes I.L.F."/>
            <person name="Oliveira U."/>
            <person name="Santos F.R."/>
            <person name="Vidigal T.H.D.A."/>
            <person name="Brescovit A.D."/>
            <person name="Santos A.J."/>
        </authorList>
    </citation>
    <scope>NUCLEOTIDE SEQUENCE</scope>
    <source>
        <tissue evidence="1">Shoot tissue taken approximately 20 cm above the soil surface</tissue>
    </source>
</reference>
<evidence type="ECO:0000313" key="1">
    <source>
        <dbReference type="EMBL" id="JAD33953.1"/>
    </source>
</evidence>
<name>A0A0A8Z8D1_ARUDO</name>
<protein>
    <submittedName>
        <fullName evidence="1">MST1</fullName>
    </submittedName>
</protein>
<organism evidence="1">
    <name type="scientific">Arundo donax</name>
    <name type="common">Giant reed</name>
    <name type="synonym">Donax arundinaceus</name>
    <dbReference type="NCBI Taxonomy" id="35708"/>
    <lineage>
        <taxon>Eukaryota</taxon>
        <taxon>Viridiplantae</taxon>
        <taxon>Streptophyta</taxon>
        <taxon>Embryophyta</taxon>
        <taxon>Tracheophyta</taxon>
        <taxon>Spermatophyta</taxon>
        <taxon>Magnoliopsida</taxon>
        <taxon>Liliopsida</taxon>
        <taxon>Poales</taxon>
        <taxon>Poaceae</taxon>
        <taxon>PACMAD clade</taxon>
        <taxon>Arundinoideae</taxon>
        <taxon>Arundineae</taxon>
        <taxon>Arundo</taxon>
    </lineage>
</organism>
<reference evidence="1" key="2">
    <citation type="journal article" date="2015" name="Data Brief">
        <title>Shoot transcriptome of the giant reed, Arundo donax.</title>
        <authorList>
            <person name="Barrero R.A."/>
            <person name="Guerrero F.D."/>
            <person name="Moolhuijzen P."/>
            <person name="Goolsby J.A."/>
            <person name="Tidwell J."/>
            <person name="Bellgard S.E."/>
            <person name="Bellgard M.I."/>
        </authorList>
    </citation>
    <scope>NUCLEOTIDE SEQUENCE</scope>
    <source>
        <tissue evidence="1">Shoot tissue taken approximately 20 cm above the soil surface</tissue>
    </source>
</reference>
<dbReference type="EMBL" id="GBRH01263942">
    <property type="protein sequence ID" value="JAD33953.1"/>
    <property type="molecule type" value="Transcribed_RNA"/>
</dbReference>
<dbReference type="AlphaFoldDB" id="A0A0A8Z8D1"/>
<proteinExistence type="predicted"/>
<sequence length="50" mass="5715">MMFQFMMDLGQNGKHNQILITQKLLPLLKITNSEFLMDTVIASEVLSLDC</sequence>
<accession>A0A0A8Z8D1</accession>